<reference evidence="2 3" key="1">
    <citation type="submission" date="2020-03" db="EMBL/GenBank/DDBJ databases">
        <title>Draft genome of Streptomyces sp. ventii, isolated from the Axial Seamount in the Pacific Ocean, and resequencing of the two type strains Streptomyces lonarensis strain NCL 716 and Streptomyces bohaiensis strain 11A07.</title>
        <authorList>
            <person name="Loughran R.M."/>
            <person name="Pfannmuller K.M."/>
            <person name="Wasson B.J."/>
            <person name="Deadmond M.C."/>
            <person name="Paddock B.E."/>
            <person name="Koyack M.J."/>
            <person name="Gallegos D.A."/>
            <person name="Mitchell E.A."/>
            <person name="Ushijima B."/>
            <person name="Saw J.H."/>
            <person name="Mcphail K.L."/>
            <person name="Videau P."/>
        </authorList>
    </citation>
    <scope>NUCLEOTIDE SEQUENCE [LARGE SCALE GENOMIC DNA]</scope>
    <source>
        <strain evidence="2 3">11A07</strain>
    </source>
</reference>
<dbReference type="RefSeq" id="WP_168088604.1">
    <property type="nucleotide sequence ID" value="NZ_BHZH01000021.1"/>
</dbReference>
<feature type="region of interest" description="Disordered" evidence="1">
    <location>
        <begin position="1"/>
        <end position="73"/>
    </location>
</feature>
<comment type="caution">
    <text evidence="2">The sequence shown here is derived from an EMBL/GenBank/DDBJ whole genome shotgun (WGS) entry which is preliminary data.</text>
</comment>
<evidence type="ECO:0000313" key="2">
    <source>
        <dbReference type="EMBL" id="NJQ15849.1"/>
    </source>
</evidence>
<feature type="compositionally biased region" description="Basic and acidic residues" evidence="1">
    <location>
        <begin position="31"/>
        <end position="43"/>
    </location>
</feature>
<feature type="compositionally biased region" description="Acidic residues" evidence="1">
    <location>
        <begin position="1"/>
        <end position="12"/>
    </location>
</feature>
<accession>A0ABX1CF52</accession>
<dbReference type="EMBL" id="JAAVJC010000098">
    <property type="protein sequence ID" value="NJQ15849.1"/>
    <property type="molecule type" value="Genomic_DNA"/>
</dbReference>
<proteinExistence type="predicted"/>
<evidence type="ECO:0000256" key="1">
    <source>
        <dbReference type="SAM" id="MobiDB-lite"/>
    </source>
</evidence>
<organism evidence="2 3">
    <name type="scientific">Streptomyces bohaiensis</name>
    <dbReference type="NCBI Taxonomy" id="1431344"/>
    <lineage>
        <taxon>Bacteria</taxon>
        <taxon>Bacillati</taxon>
        <taxon>Actinomycetota</taxon>
        <taxon>Actinomycetes</taxon>
        <taxon>Kitasatosporales</taxon>
        <taxon>Streptomycetaceae</taxon>
        <taxon>Streptomyces</taxon>
    </lineage>
</organism>
<evidence type="ECO:0000313" key="3">
    <source>
        <dbReference type="Proteomes" id="UP000727056"/>
    </source>
</evidence>
<protein>
    <submittedName>
        <fullName evidence="2">Uncharacterized protein</fullName>
    </submittedName>
</protein>
<gene>
    <name evidence="2" type="ORF">HCN52_13030</name>
</gene>
<keyword evidence="3" id="KW-1185">Reference proteome</keyword>
<feature type="compositionally biased region" description="Low complexity" evidence="1">
    <location>
        <begin position="44"/>
        <end position="59"/>
    </location>
</feature>
<name>A0ABX1CF52_9ACTN</name>
<dbReference type="Proteomes" id="UP000727056">
    <property type="component" value="Unassembled WGS sequence"/>
</dbReference>
<sequence length="73" mass="8009">MAIDPSDPDTLEELLATDRERSVETPEADAAEQRTELRPRDEAAPAAADPDAADPADAADQARTVEREEDEYR</sequence>